<feature type="transmembrane region" description="Helical" evidence="5">
    <location>
        <begin position="225"/>
        <end position="244"/>
    </location>
</feature>
<dbReference type="InterPro" id="IPR017981">
    <property type="entry name" value="GPCR_2-like_7TM"/>
</dbReference>
<name>A0ABY7FLS4_MYAAR</name>
<evidence type="ECO:0000256" key="1">
    <source>
        <dbReference type="ARBA" id="ARBA00004141"/>
    </source>
</evidence>
<dbReference type="PANTHER" id="PTHR12011">
    <property type="entry name" value="ADHESION G-PROTEIN COUPLED RECEPTOR"/>
    <property type="match status" value="1"/>
</dbReference>
<feature type="transmembrane region" description="Helical" evidence="5">
    <location>
        <begin position="72"/>
        <end position="94"/>
    </location>
</feature>
<feature type="transmembrane region" description="Helical" evidence="5">
    <location>
        <begin position="100"/>
        <end position="118"/>
    </location>
</feature>
<evidence type="ECO:0000313" key="7">
    <source>
        <dbReference type="EMBL" id="WAR22119.1"/>
    </source>
</evidence>
<feature type="transmembrane region" description="Helical" evidence="5">
    <location>
        <begin position="250"/>
        <end position="273"/>
    </location>
</feature>
<sequence>MAVFSNDVRISAVVEFTMFYLIEHVKESLADEDALSIITYIGCSVSILTLFMAVTVFTCIRSIQSERIFVHRNLCIALLSSQVLFLAGINAVSYKVVCRVMAVVLHYSFTAVFTWMLVEGLHLYTQVIQVFQPCKSRENVYLAFGWGIPLLLVATSLAADFDGYGSDKSCWLSVSRHTIWAFVGPAGAVMIVNGIILLMVLNIVFTSSKNDSRSNLQQLRAGAKAALFLLPLMGVTWFLGLLVINKNLLVFEYLFAICNSLQGFLVFLFHCVLNT</sequence>
<keyword evidence="8" id="KW-1185">Reference proteome</keyword>
<keyword evidence="3 5" id="KW-1133">Transmembrane helix</keyword>
<feature type="transmembrane region" description="Helical" evidence="5">
    <location>
        <begin position="37"/>
        <end position="60"/>
    </location>
</feature>
<gene>
    <name evidence="7" type="ORF">MAR_016093</name>
</gene>
<dbReference type="EMBL" id="CP111023">
    <property type="protein sequence ID" value="WAR22119.1"/>
    <property type="molecule type" value="Genomic_DNA"/>
</dbReference>
<dbReference type="PANTHER" id="PTHR12011:SF347">
    <property type="entry name" value="FI21270P1-RELATED"/>
    <property type="match status" value="1"/>
</dbReference>
<protein>
    <submittedName>
        <fullName evidence="7">AGRL1-like protein</fullName>
    </submittedName>
</protein>
<dbReference type="InterPro" id="IPR000832">
    <property type="entry name" value="GPCR_2_secretin-like"/>
</dbReference>
<evidence type="ECO:0000256" key="3">
    <source>
        <dbReference type="ARBA" id="ARBA00022989"/>
    </source>
</evidence>
<feature type="domain" description="G-protein coupled receptors family 2 profile 2" evidence="6">
    <location>
        <begin position="35"/>
        <end position="274"/>
    </location>
</feature>
<dbReference type="PRINTS" id="PR00249">
    <property type="entry name" value="GPCRSECRETIN"/>
</dbReference>
<dbReference type="Pfam" id="PF00002">
    <property type="entry name" value="7tm_2"/>
    <property type="match status" value="1"/>
</dbReference>
<reference evidence="7" key="1">
    <citation type="submission" date="2022-11" db="EMBL/GenBank/DDBJ databases">
        <title>Centuries of genome instability and evolution in soft-shell clam transmissible cancer (bioRxiv).</title>
        <authorList>
            <person name="Hart S.F.M."/>
            <person name="Yonemitsu M.A."/>
            <person name="Giersch R.M."/>
            <person name="Beal B.F."/>
            <person name="Arriagada G."/>
            <person name="Davis B.W."/>
            <person name="Ostrander E.A."/>
            <person name="Goff S.P."/>
            <person name="Metzger M.J."/>
        </authorList>
    </citation>
    <scope>NUCLEOTIDE SEQUENCE</scope>
    <source>
        <strain evidence="7">MELC-2E11</strain>
        <tissue evidence="7">Siphon/mantle</tissue>
    </source>
</reference>
<proteinExistence type="predicted"/>
<dbReference type="Gene3D" id="1.20.1070.10">
    <property type="entry name" value="Rhodopsin 7-helix transmembrane proteins"/>
    <property type="match status" value="1"/>
</dbReference>
<feature type="transmembrane region" description="Helical" evidence="5">
    <location>
        <begin position="179"/>
        <end position="205"/>
    </location>
</feature>
<evidence type="ECO:0000256" key="2">
    <source>
        <dbReference type="ARBA" id="ARBA00022692"/>
    </source>
</evidence>
<evidence type="ECO:0000256" key="5">
    <source>
        <dbReference type="SAM" id="Phobius"/>
    </source>
</evidence>
<comment type="subcellular location">
    <subcellularLocation>
        <location evidence="1">Membrane</location>
        <topology evidence="1">Multi-pass membrane protein</topology>
    </subcellularLocation>
</comment>
<evidence type="ECO:0000256" key="4">
    <source>
        <dbReference type="ARBA" id="ARBA00023136"/>
    </source>
</evidence>
<accession>A0ABY7FLS4</accession>
<organism evidence="7 8">
    <name type="scientific">Mya arenaria</name>
    <name type="common">Soft-shell clam</name>
    <dbReference type="NCBI Taxonomy" id="6604"/>
    <lineage>
        <taxon>Eukaryota</taxon>
        <taxon>Metazoa</taxon>
        <taxon>Spiralia</taxon>
        <taxon>Lophotrochozoa</taxon>
        <taxon>Mollusca</taxon>
        <taxon>Bivalvia</taxon>
        <taxon>Autobranchia</taxon>
        <taxon>Heteroconchia</taxon>
        <taxon>Euheterodonta</taxon>
        <taxon>Imparidentia</taxon>
        <taxon>Neoheterodontei</taxon>
        <taxon>Myida</taxon>
        <taxon>Myoidea</taxon>
        <taxon>Myidae</taxon>
        <taxon>Mya</taxon>
    </lineage>
</organism>
<evidence type="ECO:0000259" key="6">
    <source>
        <dbReference type="PROSITE" id="PS50261"/>
    </source>
</evidence>
<keyword evidence="4 5" id="KW-0472">Membrane</keyword>
<feature type="non-terminal residue" evidence="7">
    <location>
        <position position="1"/>
    </location>
</feature>
<keyword evidence="2 5" id="KW-0812">Transmembrane</keyword>
<dbReference type="PROSITE" id="PS50261">
    <property type="entry name" value="G_PROTEIN_RECEP_F2_4"/>
    <property type="match status" value="1"/>
</dbReference>
<dbReference type="Proteomes" id="UP001164746">
    <property type="component" value="Chromosome 12"/>
</dbReference>
<feature type="transmembrane region" description="Helical" evidence="5">
    <location>
        <begin position="139"/>
        <end position="159"/>
    </location>
</feature>
<evidence type="ECO:0000313" key="8">
    <source>
        <dbReference type="Proteomes" id="UP001164746"/>
    </source>
</evidence>